<evidence type="ECO:0000256" key="1">
    <source>
        <dbReference type="SAM" id="Coils"/>
    </source>
</evidence>
<dbReference type="SUPFAM" id="SSF52540">
    <property type="entry name" value="P-loop containing nucleoside triphosphate hydrolases"/>
    <property type="match status" value="1"/>
</dbReference>
<evidence type="ECO:0000313" key="2">
    <source>
        <dbReference type="EMBL" id="UXE59541.1"/>
    </source>
</evidence>
<gene>
    <name evidence="2" type="ORF">KA717_27705</name>
</gene>
<sequence length="727" mass="84826">MVTREVLIGKIIQQRQPFVQRIEQVEHKLKESQENLKELENLRISLIPKLDDPIVLELFKKLSLDDLQKLIDEDLRALQKLKRRFKRSTLNIGVVGRARQGKSRFLQSVSGLTRSEIPDGDREHCTGVRSTIYHKQDGSQKTHGLVYFHTQESFLEEIIKPYYEQLSLGNLPNIQDFARNSLPELPETSKKLAEYKAKYEHLKKYKDYFDKYFKFLGTTQDKPLEITKEQIREYVAQDDENGERIYFRYLAIKEVKIFCPFPQKEVGKIALIDLPGLGDTGIGDEARLVKTVGEDVDVIIFIKKPQKGDYWADVDVKLYDIAERSLIELPVNLWSYMILNYTPTLVDNYVNCQDLQKSIKQQHIDVIQSLIVDCADKDQVAGFLDTILNYLAHSINDLDRKYARSCQIRLQELEKTVNEELINVRNLLSNYANTSRQFLGLFNQFMDKLSESMRTLNEEFKEGMTKNDPEFEKQVKKALEDCKLHLHIPDEGKITQRAYSPDDKGSHQIAYLQYIAELRANISQNFHLLDCGLQDSIANFKSRVADTLISQVGLGDITTKRNADFILVMADKFAEKNNKLELGFRTFYDYEMSYGSLLLRIIRGHLNSSLSPDTNTLELKEMTPQTVKKNLQSLYDEIIKKCEVTLNNWLTVPSEVQYYMLEEFIDRILYADGMKDEWFAFLDDTEIRSLVWTEFRQIEERKRLQETWRQQVNLARIEPNSLDFMNV</sequence>
<keyword evidence="1" id="KW-0175">Coiled coil</keyword>
<reference evidence="2" key="1">
    <citation type="submission" date="2021-04" db="EMBL/GenBank/DDBJ databases">
        <title>Genome sequence of Woronichinia naegeliana from Washington state freshwater lake bloom.</title>
        <authorList>
            <person name="Dreher T.W."/>
        </authorList>
    </citation>
    <scope>NUCLEOTIDE SEQUENCE</scope>
    <source>
        <strain evidence="2">WA131</strain>
    </source>
</reference>
<protein>
    <recommendedName>
        <fullName evidence="3">Dynamin family protein</fullName>
    </recommendedName>
</protein>
<dbReference type="Proteomes" id="UP001065613">
    <property type="component" value="Chromosome"/>
</dbReference>
<proteinExistence type="predicted"/>
<organism evidence="2">
    <name type="scientific">Woronichinia naegeliana WA131</name>
    <dbReference type="NCBI Taxonomy" id="2824559"/>
    <lineage>
        <taxon>Bacteria</taxon>
        <taxon>Bacillati</taxon>
        <taxon>Cyanobacteriota</taxon>
        <taxon>Cyanophyceae</taxon>
        <taxon>Synechococcales</taxon>
        <taxon>Coelosphaeriaceae</taxon>
        <taxon>Woronichinia</taxon>
    </lineage>
</organism>
<evidence type="ECO:0008006" key="3">
    <source>
        <dbReference type="Google" id="ProtNLM"/>
    </source>
</evidence>
<dbReference type="Gene3D" id="3.40.50.300">
    <property type="entry name" value="P-loop containing nucleotide triphosphate hydrolases"/>
    <property type="match status" value="1"/>
</dbReference>
<dbReference type="KEGG" id="wna:KA717_27705"/>
<dbReference type="InterPro" id="IPR027417">
    <property type="entry name" value="P-loop_NTPase"/>
</dbReference>
<dbReference type="EMBL" id="CP073041">
    <property type="protein sequence ID" value="UXE59541.1"/>
    <property type="molecule type" value="Genomic_DNA"/>
</dbReference>
<feature type="coiled-coil region" evidence="1">
    <location>
        <begin position="22"/>
        <end position="84"/>
    </location>
</feature>
<accession>A0A977KV75</accession>
<name>A0A977KV75_9CYAN</name>
<dbReference type="AlphaFoldDB" id="A0A977KV75"/>